<dbReference type="Pfam" id="PF00097">
    <property type="entry name" value="zf-C3HC4"/>
    <property type="match status" value="1"/>
</dbReference>
<keyword evidence="5" id="KW-0472">Membrane</keyword>
<keyword evidence="3" id="KW-0862">Zinc</keyword>
<dbReference type="AlphaFoldDB" id="A0A8S1MU23"/>
<comment type="caution">
    <text evidence="7">The sequence shown here is derived from an EMBL/GenBank/DDBJ whole genome shotgun (WGS) entry which is preliminary data.</text>
</comment>
<evidence type="ECO:0000259" key="6">
    <source>
        <dbReference type="Pfam" id="PF00097"/>
    </source>
</evidence>
<accession>A0A8S1MU23</accession>
<name>A0A8S1MU23_PARPR</name>
<keyword evidence="5" id="KW-1133">Transmembrane helix</keyword>
<gene>
    <name evidence="7" type="ORF">PPRIM_AZ9-3.1.T0710021</name>
</gene>
<feature type="compositionally biased region" description="Polar residues" evidence="4">
    <location>
        <begin position="71"/>
        <end position="87"/>
    </location>
</feature>
<feature type="region of interest" description="Disordered" evidence="4">
    <location>
        <begin position="71"/>
        <end position="97"/>
    </location>
</feature>
<dbReference type="GO" id="GO:0008270">
    <property type="term" value="F:zinc ion binding"/>
    <property type="evidence" value="ECO:0007669"/>
    <property type="project" value="UniProtKB-KW"/>
</dbReference>
<sequence>MYNQFIDEEGQERQIQYLVELGFPENKARKGVEQFGYTISLEDLINRILDMSDDNSKKSNGNKISLIHFSDSSSEKNSPFNQPLQQSQSQKHCQAKQNQQPQKQASLQFQQQQKVVQQQYQPQQQLQQQNQYQQQVQQQQQLCSFQNILQYQQPWENDEFPKCQVCFTQPIQWLHFECKHQFCQPCVIKNIKASRIRRIEQVTCLQEDCHSKLVKEEIHLVSNELLPQIDIEPYNEPICTKCKLPQVAHKFKLFSNACDSAEFTILSACIKHDEEGNQLQRCPQCGIWVQKSKGCNSVLCSYCKFNWCWLCRRQCDSNHYVFFNPVGCPGLGAEEFTIEQYPCHKICWIRVKVILIYLLLILLCIIVYPFFVAQVVIRRMKIITQGNICYRFMIYIGIAILFLVLSCLAIFPGIIIFIFSQKARIYVFAS</sequence>
<reference evidence="7" key="1">
    <citation type="submission" date="2021-01" db="EMBL/GenBank/DDBJ databases">
        <authorList>
            <consortium name="Genoscope - CEA"/>
            <person name="William W."/>
        </authorList>
    </citation>
    <scope>NUCLEOTIDE SEQUENCE</scope>
</reference>
<feature type="domain" description="Zinc finger C3HC4 RING-type" evidence="6">
    <location>
        <begin position="163"/>
        <end position="204"/>
    </location>
</feature>
<evidence type="ECO:0000256" key="3">
    <source>
        <dbReference type="ARBA" id="ARBA00022833"/>
    </source>
</evidence>
<evidence type="ECO:0000256" key="1">
    <source>
        <dbReference type="ARBA" id="ARBA00022723"/>
    </source>
</evidence>
<evidence type="ECO:0000313" key="7">
    <source>
        <dbReference type="EMBL" id="CAD8083838.1"/>
    </source>
</evidence>
<dbReference type="InterPro" id="IPR017907">
    <property type="entry name" value="Znf_RING_CS"/>
</dbReference>
<keyword evidence="1" id="KW-0479">Metal-binding</keyword>
<feature type="transmembrane region" description="Helical" evidence="5">
    <location>
        <begin position="354"/>
        <end position="377"/>
    </location>
</feature>
<organism evidence="7 8">
    <name type="scientific">Paramecium primaurelia</name>
    <dbReference type="NCBI Taxonomy" id="5886"/>
    <lineage>
        <taxon>Eukaryota</taxon>
        <taxon>Sar</taxon>
        <taxon>Alveolata</taxon>
        <taxon>Ciliophora</taxon>
        <taxon>Intramacronucleata</taxon>
        <taxon>Oligohymenophorea</taxon>
        <taxon>Peniculida</taxon>
        <taxon>Parameciidae</taxon>
        <taxon>Paramecium</taxon>
    </lineage>
</organism>
<evidence type="ECO:0000256" key="5">
    <source>
        <dbReference type="SAM" id="Phobius"/>
    </source>
</evidence>
<feature type="compositionally biased region" description="Low complexity" evidence="4">
    <location>
        <begin position="88"/>
        <end position="97"/>
    </location>
</feature>
<evidence type="ECO:0000313" key="8">
    <source>
        <dbReference type="Proteomes" id="UP000688137"/>
    </source>
</evidence>
<dbReference type="EMBL" id="CAJJDM010000074">
    <property type="protein sequence ID" value="CAD8083838.1"/>
    <property type="molecule type" value="Genomic_DNA"/>
</dbReference>
<protein>
    <recommendedName>
        <fullName evidence="6">Zinc finger C3HC4 RING-type domain-containing protein</fullName>
    </recommendedName>
</protein>
<keyword evidence="5" id="KW-0812">Transmembrane</keyword>
<dbReference type="InterPro" id="IPR018957">
    <property type="entry name" value="Znf_C3HC4_RING-type"/>
</dbReference>
<keyword evidence="2" id="KW-0863">Zinc-finger</keyword>
<feature type="transmembrane region" description="Helical" evidence="5">
    <location>
        <begin position="389"/>
        <end position="419"/>
    </location>
</feature>
<dbReference type="PROSITE" id="PS00518">
    <property type="entry name" value="ZF_RING_1"/>
    <property type="match status" value="1"/>
</dbReference>
<dbReference type="OMA" id="TQGNICY"/>
<keyword evidence="8" id="KW-1185">Reference proteome</keyword>
<dbReference type="Proteomes" id="UP000688137">
    <property type="component" value="Unassembled WGS sequence"/>
</dbReference>
<evidence type="ECO:0000256" key="4">
    <source>
        <dbReference type="SAM" id="MobiDB-lite"/>
    </source>
</evidence>
<evidence type="ECO:0000256" key="2">
    <source>
        <dbReference type="ARBA" id="ARBA00022771"/>
    </source>
</evidence>
<proteinExistence type="predicted"/>